<reference evidence="1 2" key="3">
    <citation type="journal article" date="2017" name="Mol. Plant Pathol.">
        <title>A gapless genome sequence of the fungus Botrytis cinerea.</title>
        <authorList>
            <person name="Van Kan J.A."/>
            <person name="Stassen J.H."/>
            <person name="Mosbach A."/>
            <person name="Van Der Lee T.A."/>
            <person name="Faino L."/>
            <person name="Farmer A.D."/>
            <person name="Papasotiriou D.G."/>
            <person name="Zhou S."/>
            <person name="Seidl M.F."/>
            <person name="Cottam E."/>
            <person name="Edel D."/>
            <person name="Hahn M."/>
            <person name="Schwartz D.C."/>
            <person name="Dietrich R.A."/>
            <person name="Widdison S."/>
            <person name="Scalliet G."/>
        </authorList>
    </citation>
    <scope>NUCLEOTIDE SEQUENCE [LARGE SCALE GENOMIC DNA]</scope>
    <source>
        <strain evidence="1 2">B05.10</strain>
    </source>
</reference>
<reference evidence="1 2" key="1">
    <citation type="journal article" date="2011" name="PLoS Genet.">
        <title>Genomic analysis of the necrotrophic fungal pathogens Sclerotinia sclerotiorum and Botrytis cinerea.</title>
        <authorList>
            <person name="Amselem J."/>
            <person name="Cuomo C.A."/>
            <person name="van Kan J.A."/>
            <person name="Viaud M."/>
            <person name="Benito E.P."/>
            <person name="Couloux A."/>
            <person name="Coutinho P.M."/>
            <person name="de Vries R.P."/>
            <person name="Dyer P.S."/>
            <person name="Fillinger S."/>
            <person name="Fournier E."/>
            <person name="Gout L."/>
            <person name="Hahn M."/>
            <person name="Kohn L."/>
            <person name="Lapalu N."/>
            <person name="Plummer K.M."/>
            <person name="Pradier J.M."/>
            <person name="Quevillon E."/>
            <person name="Sharon A."/>
            <person name="Simon A."/>
            <person name="ten Have A."/>
            <person name="Tudzynski B."/>
            <person name="Tudzynski P."/>
            <person name="Wincker P."/>
            <person name="Andrew M."/>
            <person name="Anthouard V."/>
            <person name="Beever R.E."/>
            <person name="Beffa R."/>
            <person name="Benoit I."/>
            <person name="Bouzid O."/>
            <person name="Brault B."/>
            <person name="Chen Z."/>
            <person name="Choquer M."/>
            <person name="Collemare J."/>
            <person name="Cotton P."/>
            <person name="Danchin E.G."/>
            <person name="Da Silva C."/>
            <person name="Gautier A."/>
            <person name="Giraud C."/>
            <person name="Giraud T."/>
            <person name="Gonzalez C."/>
            <person name="Grossetete S."/>
            <person name="Guldener U."/>
            <person name="Henrissat B."/>
            <person name="Howlett B.J."/>
            <person name="Kodira C."/>
            <person name="Kretschmer M."/>
            <person name="Lappartient A."/>
            <person name="Leroch M."/>
            <person name="Levis C."/>
            <person name="Mauceli E."/>
            <person name="Neuveglise C."/>
            <person name="Oeser B."/>
            <person name="Pearson M."/>
            <person name="Poulain J."/>
            <person name="Poussereau N."/>
            <person name="Quesneville H."/>
            <person name="Rascle C."/>
            <person name="Schumacher J."/>
            <person name="Segurens B."/>
            <person name="Sexton A."/>
            <person name="Silva E."/>
            <person name="Sirven C."/>
            <person name="Soanes D.M."/>
            <person name="Talbot N.J."/>
            <person name="Templeton M."/>
            <person name="Yandava C."/>
            <person name="Yarden O."/>
            <person name="Zeng Q."/>
            <person name="Rollins J.A."/>
            <person name="Lebrun M.H."/>
            <person name="Dickman M."/>
        </authorList>
    </citation>
    <scope>NUCLEOTIDE SEQUENCE [LARGE SCALE GENOMIC DNA]</scope>
    <source>
        <strain evidence="1 2">B05.10</strain>
    </source>
</reference>
<dbReference type="EMBL" id="CP009816">
    <property type="protein sequence ID" value="ATZ55537.1"/>
    <property type="molecule type" value="Genomic_DNA"/>
</dbReference>
<dbReference type="GeneID" id="36394698"/>
<name>A0A384JZ42_BOTFB</name>
<evidence type="ECO:0000313" key="1">
    <source>
        <dbReference type="EMBL" id="ATZ55537.1"/>
    </source>
</evidence>
<reference evidence="1 2" key="2">
    <citation type="journal article" date="2012" name="Eukaryot. Cell">
        <title>Genome update of Botrytis cinerea strains B05.10 and T4.</title>
        <authorList>
            <person name="Staats M."/>
            <person name="van Kan J.A."/>
        </authorList>
    </citation>
    <scope>NUCLEOTIDE SEQUENCE [LARGE SCALE GENOMIC DNA]</scope>
    <source>
        <strain evidence="1 2">B05.10</strain>
    </source>
</reference>
<dbReference type="KEGG" id="bfu:BCIN_12g01250"/>
<protein>
    <submittedName>
        <fullName evidence="1">Uncharacterized protein</fullName>
    </submittedName>
</protein>
<gene>
    <name evidence="1" type="ORF">BCIN_12g01250</name>
</gene>
<dbReference type="AlphaFoldDB" id="A0A384JZ42"/>
<sequence>MIPYQQSICLSFTPSNFHMAHLLWKCTRFTFYVSSEP</sequence>
<dbReference type="VEuPathDB" id="FungiDB:Bcin12g01250"/>
<accession>A0A384JZ42</accession>
<dbReference type="Proteomes" id="UP000001798">
    <property type="component" value="Chromosome 12"/>
</dbReference>
<dbReference type="RefSeq" id="XP_024552041.1">
    <property type="nucleotide sequence ID" value="XM_024696235.1"/>
</dbReference>
<organism evidence="1 2">
    <name type="scientific">Botryotinia fuckeliana (strain B05.10)</name>
    <name type="common">Noble rot fungus</name>
    <name type="synonym">Botrytis cinerea</name>
    <dbReference type="NCBI Taxonomy" id="332648"/>
    <lineage>
        <taxon>Eukaryota</taxon>
        <taxon>Fungi</taxon>
        <taxon>Dikarya</taxon>
        <taxon>Ascomycota</taxon>
        <taxon>Pezizomycotina</taxon>
        <taxon>Leotiomycetes</taxon>
        <taxon>Helotiales</taxon>
        <taxon>Sclerotiniaceae</taxon>
        <taxon>Botrytis</taxon>
    </lineage>
</organism>
<keyword evidence="2" id="KW-1185">Reference proteome</keyword>
<proteinExistence type="predicted"/>
<evidence type="ECO:0000313" key="2">
    <source>
        <dbReference type="Proteomes" id="UP000001798"/>
    </source>
</evidence>